<feature type="compositionally biased region" description="Basic and acidic residues" evidence="1">
    <location>
        <begin position="17"/>
        <end position="28"/>
    </location>
</feature>
<evidence type="ECO:0000256" key="1">
    <source>
        <dbReference type="SAM" id="MobiDB-lite"/>
    </source>
</evidence>
<dbReference type="Proteomes" id="UP001190700">
    <property type="component" value="Unassembled WGS sequence"/>
</dbReference>
<evidence type="ECO:0000313" key="3">
    <source>
        <dbReference type="Proteomes" id="UP001190700"/>
    </source>
</evidence>
<proteinExistence type="predicted"/>
<sequence>MLPSRAMTSPSPAPERQVVEARLHKEAKSPVCTSEDLSDDSQHVGKRHRRTLKVTESYRVHLEPTGQPLQGWQFRAVRGQGTSALRSKVGTRGLSGLEKVRQREKLKRDYASGLPYLERDSPIDEELLHILAKEQAQEEVEDGLLQYASDLATNDMARAAQDKVIQVALYPPDYPPGDLVQTATAQGLLADAGTYELPWDSDMDDPLDLGDPHAKDDPIECQLNSITDSGDMSPG</sequence>
<reference evidence="2 3" key="1">
    <citation type="journal article" date="2015" name="Genome Biol. Evol.">
        <title>Comparative Genomics of a Bacterivorous Green Alga Reveals Evolutionary Causalities and Consequences of Phago-Mixotrophic Mode of Nutrition.</title>
        <authorList>
            <person name="Burns J.A."/>
            <person name="Paasch A."/>
            <person name="Narechania A."/>
            <person name="Kim E."/>
        </authorList>
    </citation>
    <scope>NUCLEOTIDE SEQUENCE [LARGE SCALE GENOMIC DNA]</scope>
    <source>
        <strain evidence="2 3">PLY_AMNH</strain>
    </source>
</reference>
<dbReference type="AlphaFoldDB" id="A0AAE0GM06"/>
<dbReference type="EMBL" id="LGRX02004357">
    <property type="protein sequence ID" value="KAK3280554.1"/>
    <property type="molecule type" value="Genomic_DNA"/>
</dbReference>
<feature type="compositionally biased region" description="Polar residues" evidence="1">
    <location>
        <begin position="1"/>
        <end position="10"/>
    </location>
</feature>
<accession>A0AAE0GM06</accession>
<feature type="compositionally biased region" description="Polar residues" evidence="1">
    <location>
        <begin position="222"/>
        <end position="235"/>
    </location>
</feature>
<keyword evidence="3" id="KW-1185">Reference proteome</keyword>
<protein>
    <submittedName>
        <fullName evidence="2">Uncharacterized protein</fullName>
    </submittedName>
</protein>
<feature type="compositionally biased region" description="Acidic residues" evidence="1">
    <location>
        <begin position="199"/>
        <end position="208"/>
    </location>
</feature>
<name>A0AAE0GM06_9CHLO</name>
<organism evidence="2 3">
    <name type="scientific">Cymbomonas tetramitiformis</name>
    <dbReference type="NCBI Taxonomy" id="36881"/>
    <lineage>
        <taxon>Eukaryota</taxon>
        <taxon>Viridiplantae</taxon>
        <taxon>Chlorophyta</taxon>
        <taxon>Pyramimonadophyceae</taxon>
        <taxon>Pyramimonadales</taxon>
        <taxon>Pyramimonadaceae</taxon>
        <taxon>Cymbomonas</taxon>
    </lineage>
</organism>
<feature type="region of interest" description="Disordered" evidence="1">
    <location>
        <begin position="1"/>
        <end position="50"/>
    </location>
</feature>
<gene>
    <name evidence="2" type="ORF">CYMTET_11600</name>
</gene>
<evidence type="ECO:0000313" key="2">
    <source>
        <dbReference type="EMBL" id="KAK3280554.1"/>
    </source>
</evidence>
<feature type="region of interest" description="Disordered" evidence="1">
    <location>
        <begin position="197"/>
        <end position="235"/>
    </location>
</feature>
<comment type="caution">
    <text evidence="2">The sequence shown here is derived from an EMBL/GenBank/DDBJ whole genome shotgun (WGS) entry which is preliminary data.</text>
</comment>